<protein>
    <submittedName>
        <fullName evidence="2">Uncharacterized protein</fullName>
    </submittedName>
</protein>
<proteinExistence type="predicted"/>
<evidence type="ECO:0000256" key="1">
    <source>
        <dbReference type="SAM" id="Phobius"/>
    </source>
</evidence>
<evidence type="ECO:0000313" key="2">
    <source>
        <dbReference type="EMBL" id="KAK6974152.1"/>
    </source>
</evidence>
<organism evidence="2 3">
    <name type="scientific">Favolaschia claudopus</name>
    <dbReference type="NCBI Taxonomy" id="2862362"/>
    <lineage>
        <taxon>Eukaryota</taxon>
        <taxon>Fungi</taxon>
        <taxon>Dikarya</taxon>
        <taxon>Basidiomycota</taxon>
        <taxon>Agaricomycotina</taxon>
        <taxon>Agaricomycetes</taxon>
        <taxon>Agaricomycetidae</taxon>
        <taxon>Agaricales</taxon>
        <taxon>Marasmiineae</taxon>
        <taxon>Mycenaceae</taxon>
        <taxon>Favolaschia</taxon>
    </lineage>
</organism>
<accession>A0AAV9Z7E6</accession>
<dbReference type="EMBL" id="JAWWNJ010000187">
    <property type="protein sequence ID" value="KAK6974152.1"/>
    <property type="molecule type" value="Genomic_DNA"/>
</dbReference>
<dbReference type="AlphaFoldDB" id="A0AAV9Z7E6"/>
<keyword evidence="1" id="KW-1133">Transmembrane helix</keyword>
<comment type="caution">
    <text evidence="2">The sequence shown here is derived from an EMBL/GenBank/DDBJ whole genome shotgun (WGS) entry which is preliminary data.</text>
</comment>
<feature type="transmembrane region" description="Helical" evidence="1">
    <location>
        <begin position="57"/>
        <end position="80"/>
    </location>
</feature>
<keyword evidence="1" id="KW-0472">Membrane</keyword>
<sequence length="129" mass="14162">MILRLYRYKWYSTAATIQIALDTLAQRSTATLLAHQTGERELTSCDNDARSWPSVSAYCRIIVLTFVAGNVVAVATSSTVRKSSPPLACRLPRILRVSNQLVWALLLAGSATSVLTLAREGGIERGRRQ</sequence>
<evidence type="ECO:0000313" key="3">
    <source>
        <dbReference type="Proteomes" id="UP001362999"/>
    </source>
</evidence>
<name>A0AAV9Z7E6_9AGAR</name>
<feature type="transmembrane region" description="Helical" evidence="1">
    <location>
        <begin position="100"/>
        <end position="118"/>
    </location>
</feature>
<keyword evidence="3" id="KW-1185">Reference proteome</keyword>
<keyword evidence="1" id="KW-0812">Transmembrane</keyword>
<gene>
    <name evidence="2" type="ORF">R3P38DRAFT_3133841</name>
</gene>
<dbReference type="Proteomes" id="UP001362999">
    <property type="component" value="Unassembled WGS sequence"/>
</dbReference>
<feature type="non-terminal residue" evidence="2">
    <location>
        <position position="129"/>
    </location>
</feature>
<reference evidence="2 3" key="1">
    <citation type="journal article" date="2024" name="J Genomics">
        <title>Draft genome sequencing and assembly of Favolaschia claudopus CIRM-BRFM 2984 isolated from oak limbs.</title>
        <authorList>
            <person name="Navarro D."/>
            <person name="Drula E."/>
            <person name="Chaduli D."/>
            <person name="Cazenave R."/>
            <person name="Ahrendt S."/>
            <person name="Wang J."/>
            <person name="Lipzen A."/>
            <person name="Daum C."/>
            <person name="Barry K."/>
            <person name="Grigoriev I.V."/>
            <person name="Favel A."/>
            <person name="Rosso M.N."/>
            <person name="Martin F."/>
        </authorList>
    </citation>
    <scope>NUCLEOTIDE SEQUENCE [LARGE SCALE GENOMIC DNA]</scope>
    <source>
        <strain evidence="2 3">CIRM-BRFM 2984</strain>
    </source>
</reference>